<gene>
    <name evidence="2" type="ORF">AJ79_00767</name>
</gene>
<comment type="caution">
    <text evidence="2">The sequence shown here is derived from an EMBL/GenBank/DDBJ whole genome shotgun (WGS) entry which is preliminary data.</text>
</comment>
<evidence type="ECO:0000256" key="1">
    <source>
        <dbReference type="SAM" id="MobiDB-lite"/>
    </source>
</evidence>
<name>A0A2B7YB39_9EURO</name>
<accession>A0A2B7YB39</accession>
<evidence type="ECO:0000313" key="3">
    <source>
        <dbReference type="Proteomes" id="UP000223968"/>
    </source>
</evidence>
<feature type="compositionally biased region" description="Low complexity" evidence="1">
    <location>
        <begin position="302"/>
        <end position="317"/>
    </location>
</feature>
<organism evidence="2 3">
    <name type="scientific">Helicocarpus griseus UAMH5409</name>
    <dbReference type="NCBI Taxonomy" id="1447875"/>
    <lineage>
        <taxon>Eukaryota</taxon>
        <taxon>Fungi</taxon>
        <taxon>Dikarya</taxon>
        <taxon>Ascomycota</taxon>
        <taxon>Pezizomycotina</taxon>
        <taxon>Eurotiomycetes</taxon>
        <taxon>Eurotiomycetidae</taxon>
        <taxon>Onygenales</taxon>
        <taxon>Ajellomycetaceae</taxon>
        <taxon>Helicocarpus</taxon>
    </lineage>
</organism>
<dbReference type="EMBL" id="PDNB01000006">
    <property type="protein sequence ID" value="PGH18138.1"/>
    <property type="molecule type" value="Genomic_DNA"/>
</dbReference>
<keyword evidence="3" id="KW-1185">Reference proteome</keyword>
<feature type="compositionally biased region" description="Polar residues" evidence="1">
    <location>
        <begin position="263"/>
        <end position="273"/>
    </location>
</feature>
<feature type="compositionally biased region" description="Basic and acidic residues" evidence="1">
    <location>
        <begin position="231"/>
        <end position="244"/>
    </location>
</feature>
<protein>
    <recommendedName>
        <fullName evidence="4">BTB domain-containing protein</fullName>
    </recommendedName>
</protein>
<evidence type="ECO:0000313" key="2">
    <source>
        <dbReference type="EMBL" id="PGH18138.1"/>
    </source>
</evidence>
<proteinExistence type="predicted"/>
<feature type="region of interest" description="Disordered" evidence="1">
    <location>
        <begin position="221"/>
        <end position="317"/>
    </location>
</feature>
<dbReference type="OrthoDB" id="4185095at2759"/>
<reference evidence="2 3" key="1">
    <citation type="submission" date="2017-10" db="EMBL/GenBank/DDBJ databases">
        <title>Comparative genomics in systemic dimorphic fungi from Ajellomycetaceae.</title>
        <authorList>
            <person name="Munoz J.F."/>
            <person name="Mcewen J.G."/>
            <person name="Clay O.K."/>
            <person name="Cuomo C.A."/>
        </authorList>
    </citation>
    <scope>NUCLEOTIDE SEQUENCE [LARGE SCALE GENOMIC DNA]</scope>
    <source>
        <strain evidence="2 3">UAMH5409</strain>
    </source>
</reference>
<dbReference type="Proteomes" id="UP000223968">
    <property type="component" value="Unassembled WGS sequence"/>
</dbReference>
<dbReference type="AlphaFoldDB" id="A0A2B7YB39"/>
<sequence length="317" mass="35883">MPRFLPASELCNLLKGPKIRILHASTEDNDDETPQPIYHTFPKRVAIHFSRYIRDCFPSFSRPYVSRKGCNGTDTVTIYGGVAAAHLEIFRWMLASCDGREISRVEYLPFSKYVRIHEAAEILGVNSVKNNMWNRMNHMAAKQVPIDDVRMVYMNYAKSTPVRQLVICSIGEALYERRLRNFQAYKEFKEQCQEYDEDIHEYLSAKRKAVYEEQKRAAREAYRASRKLRGEKKGSSNQNRREAGGRTATTTTTTPAGNDAATSGQPTTKTISAVVTRKAQGGRPGYAKVELSDLGITKAQFTSRGNNTPNPRNNNGK</sequence>
<evidence type="ECO:0008006" key="4">
    <source>
        <dbReference type="Google" id="ProtNLM"/>
    </source>
</evidence>
<feature type="compositionally biased region" description="Low complexity" evidence="1">
    <location>
        <begin position="245"/>
        <end position="262"/>
    </location>
</feature>